<evidence type="ECO:0000313" key="2">
    <source>
        <dbReference type="EMBL" id="KAK9081713.1"/>
    </source>
</evidence>
<feature type="domain" description="Reverse transcriptase" evidence="1">
    <location>
        <begin position="1"/>
        <end position="257"/>
    </location>
</feature>
<dbReference type="EMBL" id="JBBNAF010000047">
    <property type="protein sequence ID" value="KAK9081713.1"/>
    <property type="molecule type" value="Genomic_DNA"/>
</dbReference>
<comment type="caution">
    <text evidence="2">The sequence shown here is derived from an EMBL/GenBank/DDBJ whole genome shotgun (WGS) entry which is preliminary data.</text>
</comment>
<dbReference type="Gene3D" id="3.30.70.270">
    <property type="match status" value="1"/>
</dbReference>
<accession>A0AAP0E2Z9</accession>
<dbReference type="PROSITE" id="PS50878">
    <property type="entry name" value="RT_POL"/>
    <property type="match status" value="1"/>
</dbReference>
<evidence type="ECO:0000313" key="3">
    <source>
        <dbReference type="Proteomes" id="UP001420932"/>
    </source>
</evidence>
<dbReference type="InterPro" id="IPR000477">
    <property type="entry name" value="RT_dom"/>
</dbReference>
<reference evidence="2 3" key="1">
    <citation type="submission" date="2024-01" db="EMBL/GenBank/DDBJ databases">
        <title>Genome assemblies of Stephania.</title>
        <authorList>
            <person name="Yang L."/>
        </authorList>
    </citation>
    <scope>NUCLEOTIDE SEQUENCE [LARGE SCALE GENOMIC DNA]</scope>
    <source>
        <strain evidence="2">YNDBR</strain>
        <tissue evidence="2">Leaf</tissue>
    </source>
</reference>
<sequence length="438" mass="51969">MPMDWRRSTLVPIFKNKGDIQSCSNYLRVKLMSHTMKLWERIIDNRLRRETTISENQFGFMPRRSTMEAIFLVRRLLEKYREKKKDLHMVFVDLEKAYDRVPRDVLWWVLERKRVHARYIDTIKDMYDGVVTSIKTFGEATKEFLITIGLHQGSALSSYLFTLVIDELTRHIQEDIPWRMLFADDIVLVDETKDGVNRKLELWMNTLESKGFKLSRTKTEYMHCEFGNTRHRDDRVVKLGEVEVPKVNHFRYLGSIIQNDGNIENDLTHRIQAGWKKWRSATGVICDRYVPTKLKGKFYRTAIRPAMLYGSEYWAVKQQQLHKVNVAEMRMLRWMCGKTRKDRIRNIEIQRQVGVAPIDTKIREERLRWFGHLQRRPTNAPTRKLDLIETVEIRRSRGRPKLTWDALIKRDLNGLQSSPSIALNRAQWKSLIHVADPS</sequence>
<gene>
    <name evidence="2" type="ORF">Syun_030759</name>
</gene>
<protein>
    <recommendedName>
        <fullName evidence="1">Reverse transcriptase domain-containing protein</fullName>
    </recommendedName>
</protein>
<dbReference type="PANTHER" id="PTHR46238:SF11">
    <property type="entry name" value="AGAMOUS-LIKE MADS-BOX PROTEIN AGL16"/>
    <property type="match status" value="1"/>
</dbReference>
<dbReference type="SUPFAM" id="SSF56672">
    <property type="entry name" value="DNA/RNA polymerases"/>
    <property type="match status" value="1"/>
</dbReference>
<dbReference type="AlphaFoldDB" id="A0AAP0E2Z9"/>
<proteinExistence type="predicted"/>
<evidence type="ECO:0000259" key="1">
    <source>
        <dbReference type="PROSITE" id="PS50878"/>
    </source>
</evidence>
<dbReference type="Pfam" id="PF00078">
    <property type="entry name" value="RVT_1"/>
    <property type="match status" value="1"/>
</dbReference>
<organism evidence="2 3">
    <name type="scientific">Stephania yunnanensis</name>
    <dbReference type="NCBI Taxonomy" id="152371"/>
    <lineage>
        <taxon>Eukaryota</taxon>
        <taxon>Viridiplantae</taxon>
        <taxon>Streptophyta</taxon>
        <taxon>Embryophyta</taxon>
        <taxon>Tracheophyta</taxon>
        <taxon>Spermatophyta</taxon>
        <taxon>Magnoliopsida</taxon>
        <taxon>Ranunculales</taxon>
        <taxon>Menispermaceae</taxon>
        <taxon>Menispermoideae</taxon>
        <taxon>Cissampelideae</taxon>
        <taxon>Stephania</taxon>
    </lineage>
</organism>
<keyword evidence="3" id="KW-1185">Reference proteome</keyword>
<dbReference type="Proteomes" id="UP001420932">
    <property type="component" value="Unassembled WGS sequence"/>
</dbReference>
<dbReference type="PANTHER" id="PTHR46238">
    <property type="entry name" value="REVERSE TRANSCRIPTASE DOMAIN-CONTAINING PROTEIN"/>
    <property type="match status" value="1"/>
</dbReference>
<name>A0AAP0E2Z9_9MAGN</name>
<dbReference type="InterPro" id="IPR043502">
    <property type="entry name" value="DNA/RNA_pol_sf"/>
</dbReference>
<dbReference type="InterPro" id="IPR043128">
    <property type="entry name" value="Rev_trsase/Diguanyl_cyclase"/>
</dbReference>
<dbReference type="CDD" id="cd01650">
    <property type="entry name" value="RT_nLTR_like"/>
    <property type="match status" value="1"/>
</dbReference>